<gene>
    <name evidence="2" type="ORF">ACFP1K_19180</name>
</gene>
<evidence type="ECO:0000313" key="3">
    <source>
        <dbReference type="Proteomes" id="UP001596137"/>
    </source>
</evidence>
<keyword evidence="1" id="KW-1133">Transmembrane helix</keyword>
<feature type="transmembrane region" description="Helical" evidence="1">
    <location>
        <begin position="30"/>
        <end position="51"/>
    </location>
</feature>
<keyword evidence="1" id="KW-0812">Transmembrane</keyword>
<reference evidence="3" key="1">
    <citation type="journal article" date="2019" name="Int. J. Syst. Evol. Microbiol.">
        <title>The Global Catalogue of Microorganisms (GCM) 10K type strain sequencing project: providing services to taxonomists for standard genome sequencing and annotation.</title>
        <authorList>
            <consortium name="The Broad Institute Genomics Platform"/>
            <consortium name="The Broad Institute Genome Sequencing Center for Infectious Disease"/>
            <person name="Wu L."/>
            <person name="Ma J."/>
        </authorList>
    </citation>
    <scope>NUCLEOTIDE SEQUENCE [LARGE SCALE GENOMIC DNA]</scope>
    <source>
        <strain evidence="3">JCM 30346</strain>
    </source>
</reference>
<organism evidence="2 3">
    <name type="scientific">Sphaerisporangium aureirubrum</name>
    <dbReference type="NCBI Taxonomy" id="1544736"/>
    <lineage>
        <taxon>Bacteria</taxon>
        <taxon>Bacillati</taxon>
        <taxon>Actinomycetota</taxon>
        <taxon>Actinomycetes</taxon>
        <taxon>Streptosporangiales</taxon>
        <taxon>Streptosporangiaceae</taxon>
        <taxon>Sphaerisporangium</taxon>
    </lineage>
</organism>
<keyword evidence="3" id="KW-1185">Reference proteome</keyword>
<accession>A0ABW1NIU8</accession>
<dbReference type="RefSeq" id="WP_380755065.1">
    <property type="nucleotide sequence ID" value="NZ_JBHSRF010000026.1"/>
</dbReference>
<name>A0ABW1NIU8_9ACTN</name>
<evidence type="ECO:0000256" key="1">
    <source>
        <dbReference type="SAM" id="Phobius"/>
    </source>
</evidence>
<proteinExistence type="predicted"/>
<comment type="caution">
    <text evidence="2">The sequence shown here is derived from an EMBL/GenBank/DDBJ whole genome shotgun (WGS) entry which is preliminary data.</text>
</comment>
<dbReference type="EMBL" id="JBHSRF010000026">
    <property type="protein sequence ID" value="MFC6083304.1"/>
    <property type="molecule type" value="Genomic_DNA"/>
</dbReference>
<dbReference type="Proteomes" id="UP001596137">
    <property type="component" value="Unassembled WGS sequence"/>
</dbReference>
<keyword evidence="1" id="KW-0472">Membrane</keyword>
<sequence length="55" mass="5628">MARIVLSILGVLLAVYVVFGLLIPALFGIVKVLLIIGVIALVAVAAVTVVGKLSK</sequence>
<protein>
    <submittedName>
        <fullName evidence="2">Uncharacterized protein</fullName>
    </submittedName>
</protein>
<evidence type="ECO:0000313" key="2">
    <source>
        <dbReference type="EMBL" id="MFC6083304.1"/>
    </source>
</evidence>